<keyword evidence="2" id="KW-1185">Reference proteome</keyword>
<dbReference type="AlphaFoldDB" id="A0AAN7F5W4"/>
<gene>
    <name evidence="1" type="ORF">RGQ29_023900</name>
</gene>
<name>A0AAN7F5W4_QUERU</name>
<accession>A0AAN7F5W4</accession>
<organism evidence="1 2">
    <name type="scientific">Quercus rubra</name>
    <name type="common">Northern red oak</name>
    <name type="synonym">Quercus borealis</name>
    <dbReference type="NCBI Taxonomy" id="3512"/>
    <lineage>
        <taxon>Eukaryota</taxon>
        <taxon>Viridiplantae</taxon>
        <taxon>Streptophyta</taxon>
        <taxon>Embryophyta</taxon>
        <taxon>Tracheophyta</taxon>
        <taxon>Spermatophyta</taxon>
        <taxon>Magnoliopsida</taxon>
        <taxon>eudicotyledons</taxon>
        <taxon>Gunneridae</taxon>
        <taxon>Pentapetalae</taxon>
        <taxon>rosids</taxon>
        <taxon>fabids</taxon>
        <taxon>Fagales</taxon>
        <taxon>Fagaceae</taxon>
        <taxon>Quercus</taxon>
    </lineage>
</organism>
<comment type="caution">
    <text evidence="1">The sequence shown here is derived from an EMBL/GenBank/DDBJ whole genome shotgun (WGS) entry which is preliminary data.</text>
</comment>
<dbReference type="Proteomes" id="UP001324115">
    <property type="component" value="Unassembled WGS sequence"/>
</dbReference>
<proteinExistence type="predicted"/>
<sequence length="62" mass="6910">MGITASTPLGYISATIRLSELAPRTEPVLGRLPNNDNPPTIIMSKLLPFRSLCLSHQWLPYF</sequence>
<dbReference type="EMBL" id="JAXUIC010000006">
    <property type="protein sequence ID" value="KAK4586942.1"/>
    <property type="molecule type" value="Genomic_DNA"/>
</dbReference>
<evidence type="ECO:0000313" key="2">
    <source>
        <dbReference type="Proteomes" id="UP001324115"/>
    </source>
</evidence>
<reference evidence="1 2" key="1">
    <citation type="journal article" date="2023" name="G3 (Bethesda)">
        <title>A haplotype-resolved chromosome-scale genome for Quercus rubra L. provides insights into the genetics of adaptive traits for red oak species.</title>
        <authorList>
            <person name="Kapoor B."/>
            <person name="Jenkins J."/>
            <person name="Schmutz J."/>
            <person name="Zhebentyayeva T."/>
            <person name="Kuelheim C."/>
            <person name="Coggeshall M."/>
            <person name="Heim C."/>
            <person name="Lasky J.R."/>
            <person name="Leites L."/>
            <person name="Islam-Faridi N."/>
            <person name="Romero-Severson J."/>
            <person name="DeLeo V.L."/>
            <person name="Lucas S.M."/>
            <person name="Lazic D."/>
            <person name="Gailing O."/>
            <person name="Carlson J."/>
            <person name="Staton M."/>
        </authorList>
    </citation>
    <scope>NUCLEOTIDE SEQUENCE [LARGE SCALE GENOMIC DNA]</scope>
    <source>
        <strain evidence="1">Pseudo-F2</strain>
    </source>
</reference>
<protein>
    <submittedName>
        <fullName evidence="1">Uncharacterized protein</fullName>
    </submittedName>
</protein>
<evidence type="ECO:0000313" key="1">
    <source>
        <dbReference type="EMBL" id="KAK4586942.1"/>
    </source>
</evidence>